<feature type="active site" description="Nucleophile" evidence="4 5">
    <location>
        <position position="53"/>
    </location>
</feature>
<evidence type="ECO:0000313" key="10">
    <source>
        <dbReference type="Proteomes" id="UP000294309"/>
    </source>
</evidence>
<keyword evidence="3 4" id="KW-0413">Isomerase</keyword>
<dbReference type="InterPro" id="IPR020095">
    <property type="entry name" value="PsdUridine_synth_TruA_C"/>
</dbReference>
<gene>
    <name evidence="4 9" type="primary">truA</name>
    <name evidence="9" type="ORF">SGLAD_v1c09090</name>
</gene>
<accession>A0A4P7AJV2</accession>
<evidence type="ECO:0000256" key="4">
    <source>
        <dbReference type="HAMAP-Rule" id="MF_00171"/>
    </source>
</evidence>
<dbReference type="OrthoDB" id="9811823at2"/>
<organism evidence="9 10">
    <name type="scientific">Spiroplasma gladiatoris</name>
    <dbReference type="NCBI Taxonomy" id="2143"/>
    <lineage>
        <taxon>Bacteria</taxon>
        <taxon>Bacillati</taxon>
        <taxon>Mycoplasmatota</taxon>
        <taxon>Mollicutes</taxon>
        <taxon>Entomoplasmatales</taxon>
        <taxon>Spiroplasmataceae</taxon>
        <taxon>Spiroplasma</taxon>
    </lineage>
</organism>
<dbReference type="Gene3D" id="3.30.70.580">
    <property type="entry name" value="Pseudouridine synthase I, catalytic domain, N-terminal subdomain"/>
    <property type="match status" value="1"/>
</dbReference>
<protein>
    <recommendedName>
        <fullName evidence="4">tRNA pseudouridine synthase A</fullName>
        <ecNumber evidence="4">5.4.99.12</ecNumber>
    </recommendedName>
    <alternativeName>
        <fullName evidence="4">tRNA pseudouridine(38-40) synthase</fullName>
    </alternativeName>
    <alternativeName>
        <fullName evidence="4">tRNA pseudouridylate synthase I</fullName>
    </alternativeName>
    <alternativeName>
        <fullName evidence="4">tRNA-uridine isomerase I</fullName>
    </alternativeName>
</protein>
<dbReference type="InterPro" id="IPR020103">
    <property type="entry name" value="PsdUridine_synth_cat_dom_sf"/>
</dbReference>
<dbReference type="Pfam" id="PF01416">
    <property type="entry name" value="PseudoU_synth_1"/>
    <property type="match status" value="1"/>
</dbReference>
<keyword evidence="2 4" id="KW-0819">tRNA processing</keyword>
<dbReference type="CDD" id="cd02570">
    <property type="entry name" value="PseudoU_synth_EcTruA"/>
    <property type="match status" value="1"/>
</dbReference>
<feature type="binding site" evidence="4 6">
    <location>
        <position position="110"/>
    </location>
    <ligand>
        <name>substrate</name>
    </ligand>
</feature>
<name>A0A4P7AJV2_9MOLU</name>
<sequence length="249" mass="28717">MYYYLFTIEYDGTDFCGWAKQKNQSTIQGEIETAISVVARNSVFRVVGASKTDSGVHAKDQKAWIELNFKPNISGFLNALNKALPLGIKIKEAIQIEKNFRVRNCVKKVYHYQISLKPKNVFLNRYWFFSNLNYDLKKLDQALNLFIGEHNFKNFSGLKGKELELINTIRKIDSISVKQENDDIIIIFKAKGFIRYQIRSIVGACLAYACGKTTLEIIKNVLDLKLEKLPYMANPEGLILYKINYEFDN</sequence>
<dbReference type="EC" id="5.4.99.12" evidence="4"/>
<evidence type="ECO:0000256" key="1">
    <source>
        <dbReference type="ARBA" id="ARBA00009375"/>
    </source>
</evidence>
<evidence type="ECO:0000259" key="8">
    <source>
        <dbReference type="Pfam" id="PF01416"/>
    </source>
</evidence>
<evidence type="ECO:0000256" key="7">
    <source>
        <dbReference type="RuleBase" id="RU003792"/>
    </source>
</evidence>
<reference evidence="9 10" key="1">
    <citation type="submission" date="2019-03" db="EMBL/GenBank/DDBJ databases">
        <title>Complete genome sequence of Spiroplasma gladiatoris TG-1 (DSM 22552).</title>
        <authorList>
            <person name="Lin Y.-C."/>
            <person name="Chou L."/>
            <person name="Kuo C.-H."/>
        </authorList>
    </citation>
    <scope>NUCLEOTIDE SEQUENCE [LARGE SCALE GENOMIC DNA]</scope>
    <source>
        <strain evidence="9 10">TG-1</strain>
    </source>
</reference>
<dbReference type="Proteomes" id="UP000294309">
    <property type="component" value="Chromosome"/>
</dbReference>
<evidence type="ECO:0000256" key="6">
    <source>
        <dbReference type="PIRSR" id="PIRSR001430-2"/>
    </source>
</evidence>
<comment type="caution">
    <text evidence="4">Lacks conserved residue(s) required for the propagation of feature annotation.</text>
</comment>
<dbReference type="InterPro" id="IPR001406">
    <property type="entry name" value="PsdUridine_synth_TruA"/>
</dbReference>
<dbReference type="AlphaFoldDB" id="A0A4P7AJV2"/>
<dbReference type="KEGG" id="sgq:SGLAD_v1c09090"/>
<keyword evidence="10" id="KW-1185">Reference proteome</keyword>
<comment type="catalytic activity">
    <reaction evidence="4 7">
        <text>uridine(38/39/40) in tRNA = pseudouridine(38/39/40) in tRNA</text>
        <dbReference type="Rhea" id="RHEA:22376"/>
        <dbReference type="Rhea" id="RHEA-COMP:10085"/>
        <dbReference type="Rhea" id="RHEA-COMP:10087"/>
        <dbReference type="ChEBI" id="CHEBI:65314"/>
        <dbReference type="ChEBI" id="CHEBI:65315"/>
        <dbReference type="EC" id="5.4.99.12"/>
    </reaction>
</comment>
<evidence type="ECO:0000313" key="9">
    <source>
        <dbReference type="EMBL" id="QBQ08108.1"/>
    </source>
</evidence>
<evidence type="ECO:0000256" key="5">
    <source>
        <dbReference type="PIRSR" id="PIRSR001430-1"/>
    </source>
</evidence>
<dbReference type="InterPro" id="IPR020094">
    <property type="entry name" value="TruA/RsuA/RluB/E/F_N"/>
</dbReference>
<proteinExistence type="inferred from homology"/>
<evidence type="ECO:0000256" key="3">
    <source>
        <dbReference type="ARBA" id="ARBA00023235"/>
    </source>
</evidence>
<dbReference type="InterPro" id="IPR020097">
    <property type="entry name" value="PsdUridine_synth_TruA_a/b_dom"/>
</dbReference>
<dbReference type="GO" id="GO:0003723">
    <property type="term" value="F:RNA binding"/>
    <property type="evidence" value="ECO:0007669"/>
    <property type="project" value="InterPro"/>
</dbReference>
<dbReference type="HAMAP" id="MF_00171">
    <property type="entry name" value="TruA"/>
    <property type="match status" value="1"/>
</dbReference>
<comment type="similarity">
    <text evidence="1 4 7">Belongs to the tRNA pseudouridine synthase TruA family.</text>
</comment>
<dbReference type="Gene3D" id="3.30.70.660">
    <property type="entry name" value="Pseudouridine synthase I, catalytic domain, C-terminal subdomain"/>
    <property type="match status" value="1"/>
</dbReference>
<comment type="subunit">
    <text evidence="4">Homodimer.</text>
</comment>
<comment type="function">
    <text evidence="4">Formation of pseudouridine at positions 38, 39 and 40 in the anticodon stem and loop of transfer RNAs.</text>
</comment>
<dbReference type="SUPFAM" id="SSF55120">
    <property type="entry name" value="Pseudouridine synthase"/>
    <property type="match status" value="1"/>
</dbReference>
<dbReference type="PANTHER" id="PTHR11142">
    <property type="entry name" value="PSEUDOURIDYLATE SYNTHASE"/>
    <property type="match status" value="1"/>
</dbReference>
<dbReference type="EMBL" id="CP038013">
    <property type="protein sequence ID" value="QBQ08108.1"/>
    <property type="molecule type" value="Genomic_DNA"/>
</dbReference>
<dbReference type="GO" id="GO:0160147">
    <property type="term" value="F:tRNA pseudouridine(38-40) synthase activity"/>
    <property type="evidence" value="ECO:0007669"/>
    <property type="project" value="UniProtKB-EC"/>
</dbReference>
<dbReference type="PIRSF" id="PIRSF001430">
    <property type="entry name" value="tRNA_psdUrid_synth"/>
    <property type="match status" value="1"/>
</dbReference>
<evidence type="ECO:0000256" key="2">
    <source>
        <dbReference type="ARBA" id="ARBA00022694"/>
    </source>
</evidence>
<dbReference type="GO" id="GO:0031119">
    <property type="term" value="P:tRNA pseudouridine synthesis"/>
    <property type="evidence" value="ECO:0007669"/>
    <property type="project" value="UniProtKB-UniRule"/>
</dbReference>
<dbReference type="RefSeq" id="WP_134298142.1">
    <property type="nucleotide sequence ID" value="NZ_CP038013.1"/>
</dbReference>
<dbReference type="PANTHER" id="PTHR11142:SF0">
    <property type="entry name" value="TRNA PSEUDOURIDINE SYNTHASE-LIKE 1"/>
    <property type="match status" value="1"/>
</dbReference>
<feature type="domain" description="Pseudouridine synthase I TruA alpha/beta" evidence="8">
    <location>
        <begin position="142"/>
        <end position="246"/>
    </location>
</feature>
<dbReference type="NCBIfam" id="TIGR00071">
    <property type="entry name" value="hisT_truA"/>
    <property type="match status" value="1"/>
</dbReference>